<keyword evidence="2" id="KW-1133">Transmembrane helix</keyword>
<evidence type="ECO:0000313" key="4">
    <source>
        <dbReference type="EMBL" id="SHE27288.1"/>
    </source>
</evidence>
<keyword evidence="1" id="KW-0677">Repeat</keyword>
<reference evidence="4" key="1">
    <citation type="submission" date="2016-11" db="EMBL/GenBank/DDBJ databases">
        <authorList>
            <person name="Varghese N."/>
            <person name="Submissions S."/>
        </authorList>
    </citation>
    <scope>NUCLEOTIDE SEQUENCE [LARGE SCALE GENOMIC DNA]</scope>
    <source>
        <strain evidence="4">DSM 16785</strain>
    </source>
</reference>
<evidence type="ECO:0000259" key="3">
    <source>
        <dbReference type="PROSITE" id="PS50853"/>
    </source>
</evidence>
<feature type="transmembrane region" description="Helical" evidence="2">
    <location>
        <begin position="12"/>
        <end position="36"/>
    </location>
</feature>
<dbReference type="SUPFAM" id="SSF49265">
    <property type="entry name" value="Fibronectin type III"/>
    <property type="match status" value="5"/>
</dbReference>
<organism evidence="4 5">
    <name type="scientific">Marinitoga hydrogenitolerans (strain DSM 16785 / JCM 12826 / AT1271)</name>
    <dbReference type="NCBI Taxonomy" id="1122195"/>
    <lineage>
        <taxon>Bacteria</taxon>
        <taxon>Thermotogati</taxon>
        <taxon>Thermotogota</taxon>
        <taxon>Thermotogae</taxon>
        <taxon>Petrotogales</taxon>
        <taxon>Petrotogaceae</taxon>
        <taxon>Marinitoga</taxon>
    </lineage>
</organism>
<sequence length="1706" mass="195273">MIKKLKKMNKIILFKQLIYMLLIIVLLILNSCIFNIKPPKPILEYPKTNMLENLPLKIDISWILEKNVSPEGYTFEVYYGKSPNALSSKISVSNTYATIKNLEPETIYYLKIRSIKGSAYTDSNLYEFKTTDIPKISFNITKNTIYTDHFQLSWEATDRDGIKKYELYQSNNSDFADSKKIYEGLNNFFTIYNLEYGKKYYFKLIAYDNLNVASEKNVNIQVSDAEFYGFLPSNNSKSIPIGEINFSWNYTFDSNYLFIFSPNQDFTDDGNYYMQRELSEKNYTLRNLPSGMTFYWKVVDVRNNISSPVLSFTTSYKPEIELTYPKKTLETENFAVGVTTEATITWEATDLDNDPLTFTITLKKIDENTNIDYVDFSEQPIFQKTTNNRYFPLSLFPLEKNTFYALRVDVDDGKGNFVIGKPIKFRTNLAPSKPYNLHPNNEINIPTDTVTLTWEGFDPDDGVHFNVYFGESSTNLTFKDQTNKNYYIIHNLEYNKKYFWKIEAIDSNNATSISDIAFFTTNKKPIFKSISPENDATNISLKPSFIWNFEDDNISFYKVYFSKDSDELSLIATTTNNSFNFSNYILPETRYKWEIIAYDSANASETSGINYFVTTNKPNIEPTIPNNNSNNVSLKPVFSWNASDPDNDALNYTLNINSSGVLMTYDSLESTSFEIPDYLTPGTEYSWSIIATDSNLATAISATQTFKTTQQPTITLIFPLSQSDMDATVTLNWNANDPNNDNLIYYIYLNDTEVGTTSNSTFVLSELAPNTIYSWKIVVMDSNFATAISEEATFSTGTTPNTNPDITNIYDYYEPTKEYTLSEEKYPNKLKILWNPVPDITQYAIYKKSNDEESLIKTNITDTYAIINIPEGGKYDIFVRAYNNKGFYSESEHINLNINIPPILQDFSPRNGETNVSLTPKIIWFAEDLDSSTFNGYIYFGESENNLNNYEYISNANNSSEYTLKEPLLPGKDYYWKIHFEDEMHGITESEIRKFTTTQKPEITYVNLSNNSTNIALNLTLEWNAYDPDEDILSYNIQLIKSGELENDINTTNNSYTFSLTANSNYILKLTAKDTKGSNSSTEIYFTTTQNPIIYNNSLIPDSFNHFKNGDKISWNAYDPDGDNLSYEIYIGKLQNSLTLVGTTDSNNYILNNLDNNQIYYWKIIAYDNKGGKSSSEIKQFKTNAIPEFDNSRFYPENNSPGIEKNLTLRWFAHDNDNDILKYDIYLGNNKSNLTKIATDYTYNTYNILLNSETYYWKVIAKDSYGGITESEILNFYVNKPPDLPEINYTLLNGLEASISWKSTDPEGQNITYDLLKSIDDSSYSTELYNTIQTNYYAERLVPNTTYYWKVRSIDEKNDSSEATISFTTENPDTNIFTIEKGSSEKIESIIDLVEFTTNDFVFIQKEDNTYYLTKIDRIGTETTINSSSTINITPYFLDNNSDILLIGIGNGKISFEEYDNNLVLNGSTSTNIPATTIKDFIKLPNNDYLVLGNNSGNAFISKIDITTGSTILNSLYYNNSELNAGIQIVDNDGNNKYIICGTLDNKGYLIKMDEKFIVEDEKNIDSVDTLVDIIQGNDSFIVLGFKNNDLIVKEYNYRLNELWSPIYENSFETNIAKINKTSDGYIILLNTLDGNIELLKTDNNINITKKATFGRNGEDFAKGIIQTSDNGYIIFGKTKSFKDQINGNSYIIKTDSKLLGWITPE</sequence>
<dbReference type="PROSITE" id="PS50853">
    <property type="entry name" value="FN3"/>
    <property type="match status" value="4"/>
</dbReference>
<dbReference type="InterPro" id="IPR050991">
    <property type="entry name" value="ECM_Regulatory_Proteins"/>
</dbReference>
<dbReference type="OrthoDB" id="49493at2"/>
<dbReference type="PANTHER" id="PTHR46708:SF2">
    <property type="entry name" value="FIBRONECTIN TYPE-III DOMAIN-CONTAINING PROTEIN"/>
    <property type="match status" value="1"/>
</dbReference>
<evidence type="ECO:0000256" key="2">
    <source>
        <dbReference type="SAM" id="Phobius"/>
    </source>
</evidence>
<accession>A0A1M4S509</accession>
<protein>
    <recommendedName>
        <fullName evidence="3">Fibronectin type-III domain-containing protein</fullName>
    </recommendedName>
</protein>
<feature type="domain" description="Fibronectin type-III" evidence="3">
    <location>
        <begin position="1281"/>
        <end position="1373"/>
    </location>
</feature>
<evidence type="ECO:0000313" key="5">
    <source>
        <dbReference type="Proteomes" id="UP000184334"/>
    </source>
</evidence>
<dbReference type="InterPro" id="IPR003961">
    <property type="entry name" value="FN3_dom"/>
</dbReference>
<dbReference type="Gene3D" id="2.60.40.10">
    <property type="entry name" value="Immunoglobulins"/>
    <property type="match status" value="12"/>
</dbReference>
<name>A0A1M4S509_MARH1</name>
<feature type="domain" description="Fibronectin type-III" evidence="3">
    <location>
        <begin position="1004"/>
        <end position="1092"/>
    </location>
</feature>
<keyword evidence="2" id="KW-0812">Transmembrane</keyword>
<keyword evidence="2" id="KW-0472">Membrane</keyword>
<comment type="caution">
    <text evidence="4">The sequence shown here is derived from an EMBL/GenBank/DDBJ whole genome shotgun (WGS) entry which is preliminary data.</text>
</comment>
<proteinExistence type="predicted"/>
<feature type="domain" description="Fibronectin type-III" evidence="3">
    <location>
        <begin position="815"/>
        <end position="903"/>
    </location>
</feature>
<dbReference type="SMART" id="SM00060">
    <property type="entry name" value="FN3"/>
    <property type="match status" value="9"/>
</dbReference>
<dbReference type="EMBL" id="FQUI01000001">
    <property type="protein sequence ID" value="SHE27288.1"/>
    <property type="molecule type" value="Genomic_DNA"/>
</dbReference>
<dbReference type="InterPro" id="IPR036116">
    <property type="entry name" value="FN3_sf"/>
</dbReference>
<dbReference type="PANTHER" id="PTHR46708">
    <property type="entry name" value="TENASCIN"/>
    <property type="match status" value="1"/>
</dbReference>
<gene>
    <name evidence="4" type="ORF">SAMN02745164_00035</name>
</gene>
<feature type="domain" description="Fibronectin type-III" evidence="3">
    <location>
        <begin position="433"/>
        <end position="524"/>
    </location>
</feature>
<dbReference type="STRING" id="1122195.SAMN02745164_00035"/>
<keyword evidence="5" id="KW-1185">Reference proteome</keyword>
<dbReference type="InterPro" id="IPR013783">
    <property type="entry name" value="Ig-like_fold"/>
</dbReference>
<dbReference type="CDD" id="cd00063">
    <property type="entry name" value="FN3"/>
    <property type="match status" value="1"/>
</dbReference>
<dbReference type="Proteomes" id="UP000184334">
    <property type="component" value="Unassembled WGS sequence"/>
</dbReference>
<evidence type="ECO:0000256" key="1">
    <source>
        <dbReference type="ARBA" id="ARBA00022737"/>
    </source>
</evidence>
<dbReference type="RefSeq" id="WP_072862160.1">
    <property type="nucleotide sequence ID" value="NZ_FQUI01000001.1"/>
</dbReference>